<dbReference type="InterPro" id="IPR024692">
    <property type="entry name" value="PTS_EI"/>
</dbReference>
<feature type="active site" description="Proton donor" evidence="18">
    <location>
        <position position="556"/>
    </location>
</feature>
<dbReference type="GO" id="GO:0046872">
    <property type="term" value="F:metal ion binding"/>
    <property type="evidence" value="ECO:0007669"/>
    <property type="project" value="UniProtKB-KW"/>
</dbReference>
<organism evidence="24 25">
    <name type="scientific">Collimonas fungivorans (strain Ter331)</name>
    <dbReference type="NCBI Taxonomy" id="1005048"/>
    <lineage>
        <taxon>Bacteria</taxon>
        <taxon>Pseudomonadati</taxon>
        <taxon>Pseudomonadota</taxon>
        <taxon>Betaproteobacteria</taxon>
        <taxon>Burkholderiales</taxon>
        <taxon>Oxalobacteraceae</taxon>
        <taxon>Collimonas</taxon>
    </lineage>
</organism>
<dbReference type="STRING" id="1005048.CFU_4154"/>
<feature type="binding site" evidence="20">
    <location>
        <position position="509"/>
    </location>
    <ligand>
        <name>Mg(2+)</name>
        <dbReference type="ChEBI" id="CHEBI:18420"/>
    </ligand>
</feature>
<keyword evidence="24" id="KW-0670">Pyruvate</keyword>
<name>G0AFG8_COLFT</name>
<evidence type="ECO:0000313" key="24">
    <source>
        <dbReference type="EMBL" id="AEK63976.1"/>
    </source>
</evidence>
<evidence type="ECO:0000256" key="7">
    <source>
        <dbReference type="ARBA" id="ARBA00016544"/>
    </source>
</evidence>
<evidence type="ECO:0000256" key="17">
    <source>
        <dbReference type="PIRNR" id="PIRNR000732"/>
    </source>
</evidence>
<dbReference type="GO" id="GO:0009401">
    <property type="term" value="P:phosphoenolpyruvate-dependent sugar phosphotransferase system"/>
    <property type="evidence" value="ECO:0007669"/>
    <property type="project" value="UniProtKB-KW"/>
</dbReference>
<reference evidence="25" key="6">
    <citation type="submission" date="2011-05" db="EMBL/GenBank/DDBJ databases">
        <title>Complete sequence of Collimonas fungivorans Ter331.</title>
        <authorList>
            <person name="Leveau J.H."/>
        </authorList>
    </citation>
    <scope>NUCLEOTIDE SEQUENCE [LARGE SCALE GENOMIC DNA]</scope>
    <source>
        <strain evidence="25">Ter331</strain>
    </source>
</reference>
<dbReference type="Gene3D" id="3.20.20.60">
    <property type="entry name" value="Phosphoenolpyruvate-binding domains"/>
    <property type="match status" value="1"/>
</dbReference>
<evidence type="ECO:0000259" key="22">
    <source>
        <dbReference type="Pfam" id="PF02896"/>
    </source>
</evidence>
<evidence type="ECO:0000256" key="9">
    <source>
        <dbReference type="ARBA" id="ARBA00022490"/>
    </source>
</evidence>
<dbReference type="SUPFAM" id="SSF47831">
    <property type="entry name" value="Enzyme I of the PEP:sugar phosphotransferase system HPr-binding (sub)domain"/>
    <property type="match status" value="1"/>
</dbReference>
<dbReference type="InterPro" id="IPR050499">
    <property type="entry name" value="PEP-utilizing_PTS_enzyme"/>
</dbReference>
<proteinExistence type="inferred from homology"/>
<dbReference type="Pfam" id="PF02896">
    <property type="entry name" value="PEP-utilizers_C"/>
    <property type="match status" value="1"/>
</dbReference>
<evidence type="ECO:0000256" key="13">
    <source>
        <dbReference type="ARBA" id="ARBA00022723"/>
    </source>
</evidence>
<dbReference type="Gene3D" id="1.10.274.10">
    <property type="entry name" value="PtsI, HPr-binding domain"/>
    <property type="match status" value="1"/>
</dbReference>
<gene>
    <name evidence="24" type="primary">ptsI</name>
    <name evidence="24" type="ordered locus">CFU_4154</name>
</gene>
<comment type="cofactor">
    <cofactor evidence="2 17 20">
        <name>Mg(2+)</name>
        <dbReference type="ChEBI" id="CHEBI:18420"/>
    </cofactor>
</comment>
<dbReference type="GO" id="GO:0016301">
    <property type="term" value="F:kinase activity"/>
    <property type="evidence" value="ECO:0007669"/>
    <property type="project" value="UniProtKB-KW"/>
</dbReference>
<keyword evidence="11 17" id="KW-0808">Transferase</keyword>
<evidence type="ECO:0000256" key="20">
    <source>
        <dbReference type="PIRSR" id="PIRSR000732-3"/>
    </source>
</evidence>
<dbReference type="PROSITE" id="PS00742">
    <property type="entry name" value="PEP_ENZYMES_2"/>
    <property type="match status" value="1"/>
</dbReference>
<evidence type="ECO:0000256" key="11">
    <source>
        <dbReference type="ARBA" id="ARBA00022679"/>
    </source>
</evidence>
<dbReference type="EMBL" id="CP002745">
    <property type="protein sequence ID" value="AEK63976.1"/>
    <property type="molecule type" value="Genomic_DNA"/>
</dbReference>
<dbReference type="PANTHER" id="PTHR46244">
    <property type="entry name" value="PHOSPHOENOLPYRUVATE-PROTEIN PHOSPHOTRANSFERASE"/>
    <property type="match status" value="1"/>
</dbReference>
<evidence type="ECO:0000259" key="21">
    <source>
        <dbReference type="Pfam" id="PF00391"/>
    </source>
</evidence>
<dbReference type="eggNOG" id="COG1080">
    <property type="taxonomic scope" value="Bacteria"/>
</dbReference>
<dbReference type="GO" id="GO:0008965">
    <property type="term" value="F:phosphoenolpyruvate-protein phosphotransferase activity"/>
    <property type="evidence" value="ECO:0007669"/>
    <property type="project" value="UniProtKB-EC"/>
</dbReference>
<comment type="subcellular location">
    <subcellularLocation>
        <location evidence="4 17">Cytoplasm</location>
    </subcellularLocation>
</comment>
<keyword evidence="10 17" id="KW-0762">Sugar transport</keyword>
<keyword evidence="14 17" id="KW-0418">Kinase</keyword>
<evidence type="ECO:0000313" key="25">
    <source>
        <dbReference type="Proteomes" id="UP000008392"/>
    </source>
</evidence>
<dbReference type="PIRSF" id="PIRSF000732">
    <property type="entry name" value="PTS_enzyme_I"/>
    <property type="match status" value="1"/>
</dbReference>
<dbReference type="InterPro" id="IPR008279">
    <property type="entry name" value="PEP-util_enz_mobile_dom"/>
</dbReference>
<dbReference type="InterPro" id="IPR008731">
    <property type="entry name" value="PTS_EIN"/>
</dbReference>
<accession>G0AFG8</accession>
<feature type="binding site" evidence="19">
    <location>
        <position position="347"/>
    </location>
    <ligand>
        <name>phosphoenolpyruvate</name>
        <dbReference type="ChEBI" id="CHEBI:58702"/>
    </ligand>
</feature>
<evidence type="ECO:0000256" key="15">
    <source>
        <dbReference type="ARBA" id="ARBA00022842"/>
    </source>
</evidence>
<evidence type="ECO:0000256" key="18">
    <source>
        <dbReference type="PIRSR" id="PIRSR000732-1"/>
    </source>
</evidence>
<dbReference type="PROSITE" id="PS00370">
    <property type="entry name" value="PEP_ENZYMES_PHOS_SITE"/>
    <property type="match status" value="1"/>
</dbReference>
<dbReference type="Pfam" id="PF05524">
    <property type="entry name" value="PEP-utilisers_N"/>
    <property type="match status" value="1"/>
</dbReference>
<evidence type="ECO:0000256" key="4">
    <source>
        <dbReference type="ARBA" id="ARBA00004496"/>
    </source>
</evidence>
<evidence type="ECO:0000256" key="19">
    <source>
        <dbReference type="PIRSR" id="PIRSR000732-2"/>
    </source>
</evidence>
<keyword evidence="8 17" id="KW-0813">Transport</keyword>
<dbReference type="InterPro" id="IPR036637">
    <property type="entry name" value="Phosphohistidine_dom_sf"/>
</dbReference>
<comment type="similarity">
    <text evidence="5 17">Belongs to the PEP-utilizing enzyme family.</text>
</comment>
<dbReference type="InterPro" id="IPR036618">
    <property type="entry name" value="PtsI_HPr-bd_sf"/>
</dbReference>
<feature type="binding site" evidence="19">
    <location>
        <begin position="508"/>
        <end position="509"/>
    </location>
    <ligand>
        <name>phosphoenolpyruvate</name>
        <dbReference type="ChEBI" id="CHEBI:58702"/>
    </ligand>
</feature>
<evidence type="ECO:0000256" key="5">
    <source>
        <dbReference type="ARBA" id="ARBA00007837"/>
    </source>
</evidence>
<feature type="domain" description="Phosphotransferase system enzyme I N-terminal" evidence="23">
    <location>
        <begin position="49"/>
        <end position="172"/>
    </location>
</feature>
<feature type="active site" description="Tele-phosphohistidine intermediate" evidence="18">
    <location>
        <position position="240"/>
    </location>
</feature>
<dbReference type="GO" id="GO:0005737">
    <property type="term" value="C:cytoplasm"/>
    <property type="evidence" value="ECO:0007669"/>
    <property type="project" value="UniProtKB-SubCell"/>
</dbReference>
<comment type="function">
    <text evidence="3 17">General (non sugar-specific) component of the phosphoenolpyruvate-dependent sugar phosphotransferase system (sugar PTS). This major carbohydrate active-transport system catalyzes the phosphorylation of incoming sugar substrates concomitantly with their translocation across the cell membrane. Enzyme I transfers the phosphoryl group from phosphoenolpyruvate (PEP) to the phosphoryl carrier protein (HPr).</text>
</comment>
<dbReference type="HOGENOM" id="CLU_007308_7_0_4"/>
<feature type="domain" description="PEP-utilising enzyme C-terminal" evidence="22">
    <location>
        <begin position="303"/>
        <end position="594"/>
    </location>
</feature>
<evidence type="ECO:0000256" key="1">
    <source>
        <dbReference type="ARBA" id="ARBA00000683"/>
    </source>
</evidence>
<dbReference type="EC" id="2.7.3.9" evidence="6 17"/>
<keyword evidence="9 17" id="KW-0963">Cytoplasm</keyword>
<feature type="binding site" evidence="19">
    <location>
        <position position="519"/>
    </location>
    <ligand>
        <name>phosphoenolpyruvate</name>
        <dbReference type="ChEBI" id="CHEBI:58702"/>
    </ligand>
</feature>
<evidence type="ECO:0000256" key="12">
    <source>
        <dbReference type="ARBA" id="ARBA00022683"/>
    </source>
</evidence>
<evidence type="ECO:0000256" key="8">
    <source>
        <dbReference type="ARBA" id="ARBA00022448"/>
    </source>
</evidence>
<keyword evidence="15 17" id="KW-0460">Magnesium</keyword>
<dbReference type="AlphaFoldDB" id="G0AFG8"/>
<dbReference type="PRINTS" id="PR01736">
    <property type="entry name" value="PHPHTRNFRASE"/>
</dbReference>
<evidence type="ECO:0000259" key="23">
    <source>
        <dbReference type="Pfam" id="PF05524"/>
    </source>
</evidence>
<evidence type="ECO:0000256" key="16">
    <source>
        <dbReference type="ARBA" id="ARBA00033235"/>
    </source>
</evidence>
<dbReference type="InterPro" id="IPR018274">
    <property type="entry name" value="PEP_util_AS"/>
</dbReference>
<protein>
    <recommendedName>
        <fullName evidence="7 17">Phosphoenolpyruvate-protein phosphotransferase</fullName>
        <ecNumber evidence="6 17">2.7.3.9</ecNumber>
    </recommendedName>
    <alternativeName>
        <fullName evidence="16 17">Phosphotransferase system, enzyme I</fullName>
    </alternativeName>
</protein>
<reference evidence="24 25" key="2">
    <citation type="journal article" date="2006" name="J. Microbiol. Methods">
        <title>Genomic flank-sequencing of plasposon insertion sites for rapid identification of functional genes.</title>
        <authorList>
            <person name="Leveau J.H."/>
            <person name="Gerards S."/>
            <person name="Fritsche K."/>
            <person name="Zondag G."/>
            <person name="van Veen J.A."/>
        </authorList>
    </citation>
    <scope>NUCLEOTIDE SEQUENCE [LARGE SCALE GENOMIC DNA]</scope>
    <source>
        <strain evidence="24 25">Ter331</strain>
    </source>
</reference>
<dbReference type="Proteomes" id="UP000008392">
    <property type="component" value="Chromosome"/>
</dbReference>
<keyword evidence="13 17" id="KW-0479">Metal-binding</keyword>
<dbReference type="Pfam" id="PF00391">
    <property type="entry name" value="PEP-utilizers"/>
    <property type="match status" value="1"/>
</dbReference>
<reference evidence="24 25" key="5">
    <citation type="journal article" date="2011" name="ISME J.">
        <title>Dual transcriptional profiling of a bacterial/fungal confrontation: Collimonas fungivorans versus Aspergillus niger.</title>
        <authorList>
            <person name="Mela F."/>
            <person name="Fritsche K."/>
            <person name="de Boer W."/>
            <person name="van Veen J.A."/>
            <person name="de Graaff L.H."/>
            <person name="van den Berg M."/>
            <person name="Leveau J.H."/>
        </authorList>
    </citation>
    <scope>NUCLEOTIDE SEQUENCE [LARGE SCALE GENOMIC DNA]</scope>
    <source>
        <strain evidence="24 25">Ter331</strain>
    </source>
</reference>
<reference evidence="24 25" key="3">
    <citation type="journal article" date="2008" name="FEMS Microbiol. Ecol.">
        <title>Identification and characterization of genes underlying chitinolysis in Collimonas fungivorans Ter331.</title>
        <authorList>
            <person name="Fritsche K."/>
            <person name="de Boer W."/>
            <person name="Gerards S."/>
            <person name="van den Berg M."/>
            <person name="van Veen J.A."/>
            <person name="Leveau J.H."/>
        </authorList>
    </citation>
    <scope>NUCLEOTIDE SEQUENCE [LARGE SCALE GENOMIC DNA]</scope>
    <source>
        <strain evidence="24 25">Ter331</strain>
    </source>
</reference>
<evidence type="ECO:0000256" key="6">
    <source>
        <dbReference type="ARBA" id="ARBA00012232"/>
    </source>
</evidence>
<dbReference type="Gene3D" id="3.50.30.10">
    <property type="entry name" value="Phosphohistidine domain"/>
    <property type="match status" value="1"/>
</dbReference>
<comment type="catalytic activity">
    <reaction evidence="1 17">
        <text>L-histidyl-[protein] + phosphoenolpyruvate = N(pros)-phospho-L-histidyl-[protein] + pyruvate</text>
        <dbReference type="Rhea" id="RHEA:23880"/>
        <dbReference type="Rhea" id="RHEA-COMP:9745"/>
        <dbReference type="Rhea" id="RHEA-COMP:9746"/>
        <dbReference type="ChEBI" id="CHEBI:15361"/>
        <dbReference type="ChEBI" id="CHEBI:29979"/>
        <dbReference type="ChEBI" id="CHEBI:58702"/>
        <dbReference type="ChEBI" id="CHEBI:64837"/>
        <dbReference type="EC" id="2.7.3.9"/>
    </reaction>
</comment>
<feature type="binding site" evidence="19">
    <location>
        <position position="387"/>
    </location>
    <ligand>
        <name>phosphoenolpyruvate</name>
        <dbReference type="ChEBI" id="CHEBI:58702"/>
    </ligand>
</feature>
<evidence type="ECO:0000256" key="2">
    <source>
        <dbReference type="ARBA" id="ARBA00001946"/>
    </source>
</evidence>
<dbReference type="SUPFAM" id="SSF52009">
    <property type="entry name" value="Phosphohistidine domain"/>
    <property type="match status" value="1"/>
</dbReference>
<dbReference type="NCBIfam" id="TIGR01417">
    <property type="entry name" value="PTS_I_fam"/>
    <property type="match status" value="1"/>
</dbReference>
<dbReference type="InterPro" id="IPR040442">
    <property type="entry name" value="Pyrv_kinase-like_dom_sf"/>
</dbReference>
<evidence type="ECO:0000256" key="10">
    <source>
        <dbReference type="ARBA" id="ARBA00022597"/>
    </source>
</evidence>
<dbReference type="SUPFAM" id="SSF51621">
    <property type="entry name" value="Phosphoenolpyruvate/pyruvate domain"/>
    <property type="match status" value="1"/>
</dbReference>
<reference evidence="24 25" key="4">
    <citation type="journal article" date="2010" name="Environ. Microbiol.">
        <title>The bacterial genus Collimonas: mycophagy, weathering and other adaptive solutions to life in oligotrophic soil environments.</title>
        <authorList>
            <person name="Leveau J.H."/>
            <person name="Uroz S."/>
            <person name="de Boer W."/>
        </authorList>
    </citation>
    <scope>NUCLEOTIDE SEQUENCE [LARGE SCALE GENOMIC DNA]</scope>
    <source>
        <strain evidence="24 25">Ter331</strain>
    </source>
</reference>
<feature type="domain" description="PEP-utilising enzyme mobile" evidence="21">
    <location>
        <begin position="207"/>
        <end position="276"/>
    </location>
</feature>
<evidence type="ECO:0000256" key="14">
    <source>
        <dbReference type="ARBA" id="ARBA00022777"/>
    </source>
</evidence>
<reference evidence="24 25" key="1">
    <citation type="journal article" date="2004" name="Environ. Microbiol.">
        <title>Phylogeny-function analysis of (meta)genomic libraries: screening for expression of ribosomal RNA genes by large-insert library fluorescent in situ hybridization (LIL-FISH).</title>
        <authorList>
            <person name="Leveau J.H."/>
            <person name="Gerards S."/>
            <person name="de Boer W."/>
            <person name="van Veen J.A."/>
        </authorList>
    </citation>
    <scope>NUCLEOTIDE SEQUENCE [LARGE SCALE GENOMIC DNA]</scope>
    <source>
        <strain evidence="24 25">Ter331</strain>
    </source>
</reference>
<dbReference type="InterPro" id="IPR000121">
    <property type="entry name" value="PEP_util_C"/>
</dbReference>
<dbReference type="InterPro" id="IPR023151">
    <property type="entry name" value="PEP_util_CS"/>
</dbReference>
<sequence length="627" mass="68755">MSGHCPIIFCNLIATCAFYLSSQLGAEWLSDSVPQCIKLGDQMASFTLHGIPVSRGIAIGRAHLLAPAAMDVKHYLIGETEVEAEVQRLQSAVTRVRTELQTIRADLPKESPPELGAFVDVHLLILSDPMLAEMSLDIIRNRQYNAEWALVTQIDELSAQFDEIEDTYLRERKMDVLQVGERLLKVLTGTSTRLPEVDSDGASFANIVVVAYDISPADMLQFRDRAFAGFVTDLGGQNSHTAIVARSLDIPAAVGMNNASRLIKQDDWIIIDGDAGVVIVDPATVILKQYRERQAHLLRSRRKLGKIKKTRAVTLDGTEISLLANIELPSDCAAAMDAGASGVGLFRSEFLFMGRIGPQHELPTEDEQFESYRQAVTAMKGRPVTIRTLDVGADKPINTEEQTALNPALGLRAIRYCLAEPQLFLTQLRAILRASAFGKVKLLIPMLAHAFEIDQTLAMIGQAKQQLRDEGVAFDESIQTGAMIEIPAAALALPMFIKRMDFLSIGTNDLIQYTLAIDRVDHEVAHLYNPLHPAVLFLLSTVIALGRKAGIPVSVCGEMAGDVKFTRLLLGMGLLEFSMHPAQLLAVKQEVLNSDLDELTLQTRKILRNTEPSAIAAAVSQMRMTVA</sequence>
<dbReference type="PANTHER" id="PTHR46244:SF3">
    <property type="entry name" value="PHOSPHOENOLPYRUVATE-PROTEIN PHOSPHOTRANSFERASE"/>
    <property type="match status" value="1"/>
</dbReference>
<feature type="binding site" evidence="20">
    <location>
        <position position="485"/>
    </location>
    <ligand>
        <name>Mg(2+)</name>
        <dbReference type="ChEBI" id="CHEBI:18420"/>
    </ligand>
</feature>
<dbReference type="KEGG" id="cfu:CFU_4154"/>
<keyword evidence="12 17" id="KW-0598">Phosphotransferase system</keyword>
<dbReference type="InterPro" id="IPR006318">
    <property type="entry name" value="PTS_EI-like"/>
</dbReference>
<dbReference type="InterPro" id="IPR015813">
    <property type="entry name" value="Pyrv/PenolPyrv_kinase-like_dom"/>
</dbReference>
<keyword evidence="25" id="KW-1185">Reference proteome</keyword>
<evidence type="ECO:0000256" key="3">
    <source>
        <dbReference type="ARBA" id="ARBA00002728"/>
    </source>
</evidence>